<keyword evidence="3" id="KW-1185">Reference proteome</keyword>
<feature type="domain" description="4Fe-4S Wbl-type" evidence="1">
    <location>
        <begin position="43"/>
        <end position="106"/>
    </location>
</feature>
<dbReference type="EMBL" id="JACHIW010000001">
    <property type="protein sequence ID" value="MBB5157358.1"/>
    <property type="molecule type" value="Genomic_DNA"/>
</dbReference>
<dbReference type="Proteomes" id="UP000584374">
    <property type="component" value="Unassembled WGS sequence"/>
</dbReference>
<accession>A0A840QF80</accession>
<organism evidence="2 3">
    <name type="scientific">Saccharopolyspora phatthalungensis</name>
    <dbReference type="NCBI Taxonomy" id="664693"/>
    <lineage>
        <taxon>Bacteria</taxon>
        <taxon>Bacillati</taxon>
        <taxon>Actinomycetota</taxon>
        <taxon>Actinomycetes</taxon>
        <taxon>Pseudonocardiales</taxon>
        <taxon>Pseudonocardiaceae</taxon>
        <taxon>Saccharopolyspora</taxon>
    </lineage>
</organism>
<comment type="caution">
    <text evidence="2">The sequence shown here is derived from an EMBL/GenBank/DDBJ whole genome shotgun (WGS) entry which is preliminary data.</text>
</comment>
<protein>
    <recommendedName>
        <fullName evidence="1">4Fe-4S Wbl-type domain-containing protein</fullName>
    </recommendedName>
</protein>
<dbReference type="RefSeq" id="WP_184728316.1">
    <property type="nucleotide sequence ID" value="NZ_JACHIW010000001.1"/>
</dbReference>
<evidence type="ECO:0000313" key="2">
    <source>
        <dbReference type="EMBL" id="MBB5157358.1"/>
    </source>
</evidence>
<evidence type="ECO:0000259" key="1">
    <source>
        <dbReference type="PROSITE" id="PS51674"/>
    </source>
</evidence>
<reference evidence="2 3" key="1">
    <citation type="submission" date="2020-08" db="EMBL/GenBank/DDBJ databases">
        <title>Sequencing the genomes of 1000 actinobacteria strains.</title>
        <authorList>
            <person name="Klenk H.-P."/>
        </authorList>
    </citation>
    <scope>NUCLEOTIDE SEQUENCE [LARGE SCALE GENOMIC DNA]</scope>
    <source>
        <strain evidence="2 3">DSM 45584</strain>
    </source>
</reference>
<dbReference type="Pfam" id="PF02467">
    <property type="entry name" value="Whib"/>
    <property type="match status" value="1"/>
</dbReference>
<name>A0A840QF80_9PSEU</name>
<proteinExistence type="predicted"/>
<dbReference type="InterPro" id="IPR034768">
    <property type="entry name" value="4FE4S_WBL"/>
</dbReference>
<evidence type="ECO:0000313" key="3">
    <source>
        <dbReference type="Proteomes" id="UP000584374"/>
    </source>
</evidence>
<sequence length="118" mass="13226">MSGVRWTAIERGTTPRRIARGWAELALTLWGDTRPPDWHTRAACRGRAPLWWDGADDNAGTAQRICHTCPVWRECRSDAEWYETAAQDTAVIIGITGGDTASQRARRYAAHRYGIRSG</sequence>
<dbReference type="PROSITE" id="PS51674">
    <property type="entry name" value="4FE4S_WBL"/>
    <property type="match status" value="1"/>
</dbReference>
<gene>
    <name evidence="2" type="ORF">BJ970_004892</name>
</gene>
<dbReference type="AlphaFoldDB" id="A0A840QF80"/>